<organism evidence="1 2">
    <name type="scientific">Pisum sativum</name>
    <name type="common">Garden pea</name>
    <name type="synonym">Lathyrus oleraceus</name>
    <dbReference type="NCBI Taxonomy" id="3888"/>
    <lineage>
        <taxon>Eukaryota</taxon>
        <taxon>Viridiplantae</taxon>
        <taxon>Streptophyta</taxon>
        <taxon>Embryophyta</taxon>
        <taxon>Tracheophyta</taxon>
        <taxon>Spermatophyta</taxon>
        <taxon>Magnoliopsida</taxon>
        <taxon>eudicotyledons</taxon>
        <taxon>Gunneridae</taxon>
        <taxon>Pentapetalae</taxon>
        <taxon>rosids</taxon>
        <taxon>fabids</taxon>
        <taxon>Fabales</taxon>
        <taxon>Fabaceae</taxon>
        <taxon>Papilionoideae</taxon>
        <taxon>50 kb inversion clade</taxon>
        <taxon>NPAAA clade</taxon>
        <taxon>Hologalegina</taxon>
        <taxon>IRL clade</taxon>
        <taxon>Fabeae</taxon>
        <taxon>Lathyrus</taxon>
    </lineage>
</organism>
<dbReference type="Gramene" id="Psat02G0414200-T1">
    <property type="protein sequence ID" value="KAI5438287.1"/>
    <property type="gene ID" value="KIW84_024142"/>
</dbReference>
<proteinExistence type="predicted"/>
<gene>
    <name evidence="1" type="ORF">KIW84_024142</name>
</gene>
<evidence type="ECO:0000313" key="2">
    <source>
        <dbReference type="Proteomes" id="UP001058974"/>
    </source>
</evidence>
<name>A0A9D4YEU7_PEA</name>
<protein>
    <submittedName>
        <fullName evidence="1">Uncharacterized protein</fullName>
    </submittedName>
</protein>
<comment type="caution">
    <text evidence="1">The sequence shown here is derived from an EMBL/GenBank/DDBJ whole genome shotgun (WGS) entry which is preliminary data.</text>
</comment>
<dbReference type="EMBL" id="JAMSHJ010000002">
    <property type="protein sequence ID" value="KAI5438287.1"/>
    <property type="molecule type" value="Genomic_DNA"/>
</dbReference>
<accession>A0A9D4YEU7</accession>
<dbReference type="Proteomes" id="UP001058974">
    <property type="component" value="Chromosome 2"/>
</dbReference>
<reference evidence="1 2" key="1">
    <citation type="journal article" date="2022" name="Nat. Genet.">
        <title>Improved pea reference genome and pan-genome highlight genomic features and evolutionary characteristics.</title>
        <authorList>
            <person name="Yang T."/>
            <person name="Liu R."/>
            <person name="Luo Y."/>
            <person name="Hu S."/>
            <person name="Wang D."/>
            <person name="Wang C."/>
            <person name="Pandey M.K."/>
            <person name="Ge S."/>
            <person name="Xu Q."/>
            <person name="Li N."/>
            <person name="Li G."/>
            <person name="Huang Y."/>
            <person name="Saxena R.K."/>
            <person name="Ji Y."/>
            <person name="Li M."/>
            <person name="Yan X."/>
            <person name="He Y."/>
            <person name="Liu Y."/>
            <person name="Wang X."/>
            <person name="Xiang C."/>
            <person name="Varshney R.K."/>
            <person name="Ding H."/>
            <person name="Gao S."/>
            <person name="Zong X."/>
        </authorList>
    </citation>
    <scope>NUCLEOTIDE SEQUENCE [LARGE SCALE GENOMIC DNA]</scope>
    <source>
        <strain evidence="1 2">cv. Zhongwan 6</strain>
    </source>
</reference>
<keyword evidence="2" id="KW-1185">Reference proteome</keyword>
<evidence type="ECO:0000313" key="1">
    <source>
        <dbReference type="EMBL" id="KAI5438287.1"/>
    </source>
</evidence>
<dbReference type="AlphaFoldDB" id="A0A9D4YEU7"/>
<sequence>MGLITNRNNYYLQSNIYNIDDDIGWETYDVSFGGVAVVEANEGVCGDGDGVVVIQEDDVDLREPKVSAWREEIVAPEMGRGMRNKVLNIKLKEFVTHTIRKVKSSESSYAQENASGKEPKNFKEVVKVSGWCDVMRNEIQALEDNETWVMEKVSFGKNALGREKYKSAC</sequence>